<evidence type="ECO:0000256" key="2">
    <source>
        <dbReference type="ARBA" id="ARBA00022676"/>
    </source>
</evidence>
<proteinExistence type="inferred from homology"/>
<keyword evidence="2" id="KW-0328">Glycosyltransferase</keyword>
<dbReference type="Proteomes" id="UP000298111">
    <property type="component" value="Unassembled WGS sequence"/>
</dbReference>
<accession>A0A8H1LK62</accession>
<evidence type="ECO:0000313" key="6">
    <source>
        <dbReference type="Proteomes" id="UP000298111"/>
    </source>
</evidence>
<dbReference type="AlphaFoldDB" id="A0A8H1LK62"/>
<dbReference type="GO" id="GO:0016758">
    <property type="term" value="F:hexosyltransferase activity"/>
    <property type="evidence" value="ECO:0007669"/>
    <property type="project" value="InterPro"/>
</dbReference>
<dbReference type="InterPro" id="IPR009695">
    <property type="entry name" value="Diacylglyc_glucosyltr_N"/>
</dbReference>
<evidence type="ECO:0000313" key="5">
    <source>
        <dbReference type="EMBL" id="TGG86047.1"/>
    </source>
</evidence>
<comment type="caution">
    <text evidence="5">The sequence shown here is derived from an EMBL/GenBank/DDBJ whole genome shotgun (WGS) entry which is preliminary data.</text>
</comment>
<dbReference type="PANTHER" id="PTHR43025">
    <property type="entry name" value="MONOGALACTOSYLDIACYLGLYCEROL SYNTHASE"/>
    <property type="match status" value="1"/>
</dbReference>
<comment type="similarity">
    <text evidence="1">Belongs to the glycosyltransferase 28 family.</text>
</comment>
<dbReference type="InterPro" id="IPR050519">
    <property type="entry name" value="Glycosyltransf_28_UgtP"/>
</dbReference>
<dbReference type="SUPFAM" id="SSF53756">
    <property type="entry name" value="UDP-Glycosyltransferase/glycogen phosphorylase"/>
    <property type="match status" value="1"/>
</dbReference>
<gene>
    <name evidence="5" type="ORF">D8771_06425</name>
</gene>
<evidence type="ECO:0000256" key="3">
    <source>
        <dbReference type="ARBA" id="ARBA00022679"/>
    </source>
</evidence>
<dbReference type="PANTHER" id="PTHR43025:SF3">
    <property type="entry name" value="MONOGALACTOSYLDIACYLGLYCEROL SYNTHASE 1, CHLOROPLASTIC"/>
    <property type="match status" value="1"/>
</dbReference>
<organism evidence="5 6">
    <name type="scientific">Streptomyces albus</name>
    <dbReference type="NCBI Taxonomy" id="1888"/>
    <lineage>
        <taxon>Bacteria</taxon>
        <taxon>Bacillati</taxon>
        <taxon>Actinomycetota</taxon>
        <taxon>Actinomycetes</taxon>
        <taxon>Kitasatosporales</taxon>
        <taxon>Streptomycetaceae</taxon>
        <taxon>Streptomyces</taxon>
    </lineage>
</organism>
<dbReference type="Pfam" id="PF06925">
    <property type="entry name" value="MGDG_synth"/>
    <property type="match status" value="1"/>
</dbReference>
<dbReference type="GO" id="GO:0016020">
    <property type="term" value="C:membrane"/>
    <property type="evidence" value="ECO:0007669"/>
    <property type="project" value="GOC"/>
</dbReference>
<evidence type="ECO:0000256" key="1">
    <source>
        <dbReference type="ARBA" id="ARBA00006962"/>
    </source>
</evidence>
<dbReference type="EMBL" id="RCIY01000040">
    <property type="protein sequence ID" value="TGG86047.1"/>
    <property type="molecule type" value="Genomic_DNA"/>
</dbReference>
<sequence>MPHRFLLLSAGMGAGHDTVAYELADRLRARGHAAVVHDVLTLLPAGTGRALRAGYRATVRHLPSLYGAVYTGFLAREPAAGPRPSSAPLAALAERPLLRTVARWRPDVVVPTFHLCAQVTGRLRARGALPVPSAVVVVDFAVHRGWLHPGNDLHLCVTDTAARQARAGTGRPARTTGPVVPGRFFAPRDTDGQWRALLDGHPPAPGAAPPTRTGGRPAVLLSTGAWGVGTGLLETAGQLAADGCLPVLLCGNDGGLRRRAAALPGVLPLGWVTDLPGLMAAADVLVDNAAGQTAVQALAAGLPVVGHRPLPGHAVAGVQEMARAGLSRHAAGQGEPARTVRALAAPGSDRDRQTTAARAVFRGDAAAELERLAADGRVASEPAR</sequence>
<feature type="domain" description="Diacylglycerol glucosyltransferase N-terminal" evidence="4">
    <location>
        <begin position="16"/>
        <end position="178"/>
    </location>
</feature>
<dbReference type="RefSeq" id="WP_031175699.1">
    <property type="nucleotide sequence ID" value="NZ_BBQG01000022.1"/>
</dbReference>
<name>A0A8H1LK62_9ACTN</name>
<dbReference type="GeneID" id="75180008"/>
<dbReference type="Gene3D" id="3.40.50.2000">
    <property type="entry name" value="Glycogen Phosphorylase B"/>
    <property type="match status" value="1"/>
</dbReference>
<reference evidence="5 6" key="1">
    <citation type="submission" date="2018-10" db="EMBL/GenBank/DDBJ databases">
        <title>Isolation of pseudouridimycin from Streptomyces albus DSM 40763.</title>
        <authorList>
            <person name="Rosenqvist P."/>
            <person name="Metsae-Ketelae M."/>
            <person name="Virta P."/>
        </authorList>
    </citation>
    <scope>NUCLEOTIDE SEQUENCE [LARGE SCALE GENOMIC DNA]</scope>
    <source>
        <strain evidence="5 6">DSM 40763</strain>
    </source>
</reference>
<dbReference type="GO" id="GO:0009247">
    <property type="term" value="P:glycolipid biosynthetic process"/>
    <property type="evidence" value="ECO:0007669"/>
    <property type="project" value="InterPro"/>
</dbReference>
<evidence type="ECO:0000259" key="4">
    <source>
        <dbReference type="Pfam" id="PF06925"/>
    </source>
</evidence>
<protein>
    <submittedName>
        <fullName evidence="5">Galactosyldiacylglycerol synthase</fullName>
    </submittedName>
</protein>
<keyword evidence="3" id="KW-0808">Transferase</keyword>